<dbReference type="AlphaFoldDB" id="A0A834WIJ5"/>
<organism evidence="6 7">
    <name type="scientific">Senna tora</name>
    <dbReference type="NCBI Taxonomy" id="362788"/>
    <lineage>
        <taxon>Eukaryota</taxon>
        <taxon>Viridiplantae</taxon>
        <taxon>Streptophyta</taxon>
        <taxon>Embryophyta</taxon>
        <taxon>Tracheophyta</taxon>
        <taxon>Spermatophyta</taxon>
        <taxon>Magnoliopsida</taxon>
        <taxon>eudicotyledons</taxon>
        <taxon>Gunneridae</taxon>
        <taxon>Pentapetalae</taxon>
        <taxon>rosids</taxon>
        <taxon>fabids</taxon>
        <taxon>Fabales</taxon>
        <taxon>Fabaceae</taxon>
        <taxon>Caesalpinioideae</taxon>
        <taxon>Cassia clade</taxon>
        <taxon>Senna</taxon>
    </lineage>
</organism>
<dbReference type="EMBL" id="JAAIUW010000008">
    <property type="protein sequence ID" value="KAF7818359.1"/>
    <property type="molecule type" value="Genomic_DNA"/>
</dbReference>
<keyword evidence="4" id="KW-1133">Transmembrane helix</keyword>
<proteinExistence type="predicted"/>
<comment type="subcellular location">
    <subcellularLocation>
        <location evidence="1">Cell membrane</location>
        <topology evidence="1">Peripheral membrane protein</topology>
        <orientation evidence="1">Cytoplasmic side</orientation>
    </subcellularLocation>
</comment>
<evidence type="ECO:0000259" key="5">
    <source>
        <dbReference type="Pfam" id="PF13962"/>
    </source>
</evidence>
<feature type="compositionally biased region" description="Polar residues" evidence="3">
    <location>
        <begin position="763"/>
        <end position="773"/>
    </location>
</feature>
<protein>
    <submittedName>
        <fullName evidence="6">Serine/threonine-protein phosphatase 6 regulatory ankyrin repeat subunit B isoform X2</fullName>
    </submittedName>
</protein>
<dbReference type="InterPro" id="IPR002110">
    <property type="entry name" value="Ankyrin_rpt"/>
</dbReference>
<name>A0A834WIJ5_9FABA</name>
<feature type="transmembrane region" description="Helical" evidence="4">
    <location>
        <begin position="696"/>
        <end position="716"/>
    </location>
</feature>
<feature type="transmembrane region" description="Helical" evidence="4">
    <location>
        <begin position="618"/>
        <end position="639"/>
    </location>
</feature>
<feature type="transmembrane region" description="Helical" evidence="4">
    <location>
        <begin position="580"/>
        <end position="598"/>
    </location>
</feature>
<feature type="region of interest" description="Disordered" evidence="3">
    <location>
        <begin position="749"/>
        <end position="773"/>
    </location>
</feature>
<gene>
    <name evidence="6" type="ORF">G2W53_023814</name>
</gene>
<evidence type="ECO:0000256" key="3">
    <source>
        <dbReference type="SAM" id="MobiDB-lite"/>
    </source>
</evidence>
<evidence type="ECO:0000256" key="4">
    <source>
        <dbReference type="SAM" id="Phobius"/>
    </source>
</evidence>
<dbReference type="InterPro" id="IPR026961">
    <property type="entry name" value="PGG_dom"/>
</dbReference>
<feature type="compositionally biased region" description="Basic and acidic residues" evidence="3">
    <location>
        <begin position="749"/>
        <end position="758"/>
    </location>
</feature>
<dbReference type="Pfam" id="PF13962">
    <property type="entry name" value="PGG"/>
    <property type="match status" value="1"/>
</dbReference>
<feature type="repeat" description="ANK" evidence="2">
    <location>
        <begin position="42"/>
        <end position="74"/>
    </location>
</feature>
<dbReference type="Pfam" id="PF12796">
    <property type="entry name" value="Ank_2"/>
    <property type="match status" value="1"/>
</dbReference>
<evidence type="ECO:0000256" key="1">
    <source>
        <dbReference type="ARBA" id="ARBA00004413"/>
    </source>
</evidence>
<dbReference type="Proteomes" id="UP000634136">
    <property type="component" value="Unassembled WGS sequence"/>
</dbReference>
<evidence type="ECO:0000313" key="7">
    <source>
        <dbReference type="Proteomes" id="UP000634136"/>
    </source>
</evidence>
<keyword evidence="7" id="KW-1185">Reference proteome</keyword>
<dbReference type="GO" id="GO:0005886">
    <property type="term" value="C:plasma membrane"/>
    <property type="evidence" value="ECO:0007669"/>
    <property type="project" value="UniProtKB-SubCell"/>
</dbReference>
<feature type="transmembrane region" description="Helical" evidence="4">
    <location>
        <begin position="659"/>
        <end position="684"/>
    </location>
</feature>
<evidence type="ECO:0000256" key="2">
    <source>
        <dbReference type="PROSITE-ProRule" id="PRU00023"/>
    </source>
</evidence>
<dbReference type="SUPFAM" id="SSF48403">
    <property type="entry name" value="Ankyrin repeat"/>
    <property type="match status" value="2"/>
</dbReference>
<sequence length="773" mass="87589">MAMDMESIKKELFRSAMKGKWKQVVEMYRNHPTIQKEKITRSGDTALHIAVSDGNEEVVAQMVDSLLNLSPKDREEALKTHNHRKNTALHLAAAMGNAKMCRIIASLEPLLVDCRNVDGETPLFLASIYGRKQAFLWLHYIRNNSESNSSPNYANCRRNYGDTILHCAIAGDYFDLAFQIIYLYKDLVTWVNEEGLSPLHLLASKPSAFRSGSRLGRAETIIYHCVFVEDLKVTDPLRFQTAFDKTSQKPNDEQLYPTAPFNNIRSSAHEHDYPDNYQICCHIFRALKTTVTAAINILGEFFSKNKSVKEDKADANAKDMELAGSGVVGSNQLFPANYRTLSDLVRFLYLVLLVFLGLGSDELKKIHRKKEKHTWAVQVMKELLYRGSSYEYEDNGRQPQFSNFLAVESPTLGETKPFMHKSRRHPAVKESPILIAAKNGVMEIIEEIVDLFPVSIHDLNEEKKNIVLLAVEHRQPHVYQFSLKKNIFKESLFRQVDNMGNSALHLAAMLGDHNPWLIPGEALQMQWEIKWYQFVKRPMPLDFFARYNRKFETPEDIFNKTHKELVRSGGQWLNKTSESCSVVAALIATVAFATAATVPGGMDETSGEPVLEKQPAFTVFAMSSLVALCFSVTAVVMFLSILTSRFQEFDFGKALPMKLLLGLTSLFMSIASILVSFCAGHFFVLKDQLQYAALPIYLVTCLPVTLFALAQFPLYLDLLWASFKQVPQPSYRATPVTSDHVWRLGYEDHDAKPDDHRPYHPKSPSTNSFTSPN</sequence>
<accession>A0A834WIJ5</accession>
<evidence type="ECO:0000313" key="6">
    <source>
        <dbReference type="EMBL" id="KAF7818359.1"/>
    </source>
</evidence>
<feature type="transmembrane region" description="Helical" evidence="4">
    <location>
        <begin position="344"/>
        <end position="363"/>
    </location>
</feature>
<dbReference type="PANTHER" id="PTHR24177:SF103">
    <property type="entry name" value="PGG DOMAIN-CONTAINING PROTEIN"/>
    <property type="match status" value="1"/>
</dbReference>
<dbReference type="Gene3D" id="1.25.40.20">
    <property type="entry name" value="Ankyrin repeat-containing domain"/>
    <property type="match status" value="3"/>
</dbReference>
<keyword evidence="4" id="KW-0812">Transmembrane</keyword>
<dbReference type="InterPro" id="IPR036770">
    <property type="entry name" value="Ankyrin_rpt-contain_sf"/>
</dbReference>
<dbReference type="SMART" id="SM00248">
    <property type="entry name" value="ANK"/>
    <property type="match status" value="6"/>
</dbReference>
<dbReference type="OrthoDB" id="1418692at2759"/>
<keyword evidence="4" id="KW-0472">Membrane</keyword>
<dbReference type="PROSITE" id="PS50297">
    <property type="entry name" value="ANK_REP_REGION"/>
    <property type="match status" value="1"/>
</dbReference>
<comment type="caution">
    <text evidence="6">The sequence shown here is derived from an EMBL/GenBank/DDBJ whole genome shotgun (WGS) entry which is preliminary data.</text>
</comment>
<reference evidence="6" key="1">
    <citation type="submission" date="2020-09" db="EMBL/GenBank/DDBJ databases">
        <title>Genome-Enabled Discovery of Anthraquinone Biosynthesis in Senna tora.</title>
        <authorList>
            <person name="Kang S.-H."/>
            <person name="Pandey R.P."/>
            <person name="Lee C.-M."/>
            <person name="Sim J.-S."/>
            <person name="Jeong J.-T."/>
            <person name="Choi B.-S."/>
            <person name="Jung M."/>
            <person name="Ginzburg D."/>
            <person name="Zhao K."/>
            <person name="Won S.Y."/>
            <person name="Oh T.-J."/>
            <person name="Yu Y."/>
            <person name="Kim N.-H."/>
            <person name="Lee O.R."/>
            <person name="Lee T.-H."/>
            <person name="Bashyal P."/>
            <person name="Kim T.-S."/>
            <person name="Lee W.-H."/>
            <person name="Kawkins C."/>
            <person name="Kim C.-K."/>
            <person name="Kim J.S."/>
            <person name="Ahn B.O."/>
            <person name="Rhee S.Y."/>
            <person name="Sohng J.K."/>
        </authorList>
    </citation>
    <scope>NUCLEOTIDE SEQUENCE</scope>
    <source>
        <tissue evidence="6">Leaf</tissue>
    </source>
</reference>
<dbReference type="PROSITE" id="PS50088">
    <property type="entry name" value="ANK_REPEAT"/>
    <property type="match status" value="1"/>
</dbReference>
<feature type="domain" description="PGG" evidence="5">
    <location>
        <begin position="571"/>
        <end position="683"/>
    </location>
</feature>
<keyword evidence="2" id="KW-0040">ANK repeat</keyword>
<dbReference type="PANTHER" id="PTHR24177">
    <property type="entry name" value="CASKIN"/>
    <property type="match status" value="1"/>
</dbReference>